<evidence type="ECO:0000256" key="1">
    <source>
        <dbReference type="ARBA" id="ARBA00022490"/>
    </source>
</evidence>
<dbReference type="InterPro" id="IPR045598">
    <property type="entry name" value="DUF6457"/>
</dbReference>
<gene>
    <name evidence="10" type="ORF">FOJ82_13600</name>
</gene>
<dbReference type="GO" id="GO:0005525">
    <property type="term" value="F:GTP binding"/>
    <property type="evidence" value="ECO:0007669"/>
    <property type="project" value="UniProtKB-KW"/>
</dbReference>
<keyword evidence="4" id="KW-0547">Nucleotide-binding</keyword>
<evidence type="ECO:0000256" key="4">
    <source>
        <dbReference type="ARBA" id="ARBA00022741"/>
    </source>
</evidence>
<dbReference type="InterPro" id="IPR029044">
    <property type="entry name" value="Nucleotide-diphossugar_trans"/>
</dbReference>
<evidence type="ECO:0000256" key="3">
    <source>
        <dbReference type="ARBA" id="ARBA00022723"/>
    </source>
</evidence>
<evidence type="ECO:0000259" key="8">
    <source>
        <dbReference type="Pfam" id="PF12804"/>
    </source>
</evidence>
<accession>A0A553JWQ8</accession>
<dbReference type="Pfam" id="PF12804">
    <property type="entry name" value="NTP_transf_3"/>
    <property type="match status" value="1"/>
</dbReference>
<dbReference type="GO" id="GO:0046872">
    <property type="term" value="F:metal ion binding"/>
    <property type="evidence" value="ECO:0007669"/>
    <property type="project" value="UniProtKB-KW"/>
</dbReference>
<keyword evidence="10" id="KW-0548">Nucleotidyltransferase</keyword>
<evidence type="ECO:0000256" key="7">
    <source>
        <dbReference type="ARBA" id="ARBA00023150"/>
    </source>
</evidence>
<dbReference type="AlphaFoldDB" id="A0A553JWQ8"/>
<feature type="domain" description="DUF6457" evidence="9">
    <location>
        <begin position="203"/>
        <end position="277"/>
    </location>
</feature>
<evidence type="ECO:0000259" key="9">
    <source>
        <dbReference type="Pfam" id="PF20058"/>
    </source>
</evidence>
<protein>
    <submittedName>
        <fullName evidence="10">Molybdenum cofactor guanylyltransferase</fullName>
    </submittedName>
</protein>
<dbReference type="InterPro" id="IPR013482">
    <property type="entry name" value="Molybde_CF_guanTrfase"/>
</dbReference>
<keyword evidence="11" id="KW-1185">Reference proteome</keyword>
<dbReference type="CDD" id="cd02503">
    <property type="entry name" value="MobA"/>
    <property type="match status" value="1"/>
</dbReference>
<evidence type="ECO:0000313" key="11">
    <source>
        <dbReference type="Proteomes" id="UP000317638"/>
    </source>
</evidence>
<organism evidence="10 11">
    <name type="scientific">Tessaracoccus rhinocerotis</name>
    <dbReference type="NCBI Taxonomy" id="1689449"/>
    <lineage>
        <taxon>Bacteria</taxon>
        <taxon>Bacillati</taxon>
        <taxon>Actinomycetota</taxon>
        <taxon>Actinomycetes</taxon>
        <taxon>Propionibacteriales</taxon>
        <taxon>Propionibacteriaceae</taxon>
        <taxon>Tessaracoccus</taxon>
    </lineage>
</organism>
<dbReference type="GO" id="GO:0016779">
    <property type="term" value="F:nucleotidyltransferase activity"/>
    <property type="evidence" value="ECO:0007669"/>
    <property type="project" value="UniProtKB-KW"/>
</dbReference>
<evidence type="ECO:0000256" key="5">
    <source>
        <dbReference type="ARBA" id="ARBA00022842"/>
    </source>
</evidence>
<dbReference type="InterPro" id="IPR025877">
    <property type="entry name" value="MobA-like_NTP_Trfase"/>
</dbReference>
<keyword evidence="3" id="KW-0479">Metal-binding</keyword>
<dbReference type="Proteomes" id="UP000317638">
    <property type="component" value="Unassembled WGS sequence"/>
</dbReference>
<evidence type="ECO:0000313" key="10">
    <source>
        <dbReference type="EMBL" id="TRY16899.1"/>
    </source>
</evidence>
<dbReference type="SUPFAM" id="SSF53448">
    <property type="entry name" value="Nucleotide-diphospho-sugar transferases"/>
    <property type="match status" value="1"/>
</dbReference>
<dbReference type="GO" id="GO:0006777">
    <property type="term" value="P:Mo-molybdopterin cofactor biosynthetic process"/>
    <property type="evidence" value="ECO:0007669"/>
    <property type="project" value="UniProtKB-KW"/>
</dbReference>
<keyword evidence="2 10" id="KW-0808">Transferase</keyword>
<name>A0A553JWQ8_9ACTN</name>
<evidence type="ECO:0000256" key="6">
    <source>
        <dbReference type="ARBA" id="ARBA00023134"/>
    </source>
</evidence>
<evidence type="ECO:0000256" key="2">
    <source>
        <dbReference type="ARBA" id="ARBA00022679"/>
    </source>
</evidence>
<feature type="domain" description="MobA-like NTP transferase" evidence="8">
    <location>
        <begin position="4"/>
        <end position="148"/>
    </location>
</feature>
<dbReference type="Gene3D" id="3.90.550.10">
    <property type="entry name" value="Spore Coat Polysaccharide Biosynthesis Protein SpsA, Chain A"/>
    <property type="match status" value="1"/>
</dbReference>
<keyword evidence="5" id="KW-0460">Magnesium</keyword>
<sequence length="292" mass="30654">MTVALIIGGGRSKRMGTNKGELTLEGRTLLERAVDAVTDASLAIVVAQEVELTPAPRWPEVRFTLENPPFGGPVAGIAAGVAQLSDRSDAEEVIVLPVDAPSVSDAAGELGAARPGPDGVVLQDQQGWPQYLFGRYRLGSLRRALGELGRVRGASVRSFGELLNVARVVVDHDLIADVDTPEQAIEAGIDLPRERRDDPGVVERVHNWRDILAGELGISDAPFDIDQILKLAAIVSKDVARPAVPVTAYGIGVAVGMALGRGKDADAALARAIDIATAPGNTDPARRPHTGA</sequence>
<proteinExistence type="predicted"/>
<dbReference type="PANTHER" id="PTHR19136:SF81">
    <property type="entry name" value="MOLYBDENUM COFACTOR GUANYLYLTRANSFERASE"/>
    <property type="match status" value="1"/>
</dbReference>
<keyword evidence="1" id="KW-0963">Cytoplasm</keyword>
<dbReference type="EMBL" id="VKKG01000006">
    <property type="protein sequence ID" value="TRY16899.1"/>
    <property type="molecule type" value="Genomic_DNA"/>
</dbReference>
<dbReference type="PANTHER" id="PTHR19136">
    <property type="entry name" value="MOLYBDENUM COFACTOR GUANYLYLTRANSFERASE"/>
    <property type="match status" value="1"/>
</dbReference>
<keyword evidence="7" id="KW-0501">Molybdenum cofactor biosynthesis</keyword>
<dbReference type="OrthoDB" id="4408226at2"/>
<comment type="caution">
    <text evidence="10">The sequence shown here is derived from an EMBL/GenBank/DDBJ whole genome shotgun (WGS) entry which is preliminary data.</text>
</comment>
<reference evidence="10 11" key="1">
    <citation type="submission" date="2019-07" db="EMBL/GenBank/DDBJ databases">
        <authorList>
            <person name="Zhou L.-Y."/>
        </authorList>
    </citation>
    <scope>NUCLEOTIDE SEQUENCE [LARGE SCALE GENOMIC DNA]</scope>
    <source>
        <strain evidence="10 11">YIM 101269</strain>
    </source>
</reference>
<dbReference type="Pfam" id="PF20058">
    <property type="entry name" value="DUF6457"/>
    <property type="match status" value="1"/>
</dbReference>
<dbReference type="RefSeq" id="WP_143939042.1">
    <property type="nucleotide sequence ID" value="NZ_VKKG01000006.1"/>
</dbReference>
<keyword evidence="6" id="KW-0342">GTP-binding</keyword>